<reference evidence="1" key="1">
    <citation type="journal article" date="2014" name="Front. Microbiol.">
        <title>High frequency of phylogenetically diverse reductive dehalogenase-homologous genes in deep subseafloor sedimentary metagenomes.</title>
        <authorList>
            <person name="Kawai M."/>
            <person name="Futagami T."/>
            <person name="Toyoda A."/>
            <person name="Takaki Y."/>
            <person name="Nishi S."/>
            <person name="Hori S."/>
            <person name="Arai W."/>
            <person name="Tsubouchi T."/>
            <person name="Morono Y."/>
            <person name="Uchiyama I."/>
            <person name="Ito T."/>
            <person name="Fujiyama A."/>
            <person name="Inagaki F."/>
            <person name="Takami H."/>
        </authorList>
    </citation>
    <scope>NUCLEOTIDE SEQUENCE</scope>
    <source>
        <strain evidence="1">Expedition CK06-06</strain>
    </source>
</reference>
<gene>
    <name evidence="1" type="ORF">S06H3_27976</name>
</gene>
<accession>X1M0T6</accession>
<dbReference type="EMBL" id="BARV01016284">
    <property type="protein sequence ID" value="GAI25192.1"/>
    <property type="molecule type" value="Genomic_DNA"/>
</dbReference>
<dbReference type="InterPro" id="IPR011048">
    <property type="entry name" value="Haem_d1_sf"/>
</dbReference>
<organism evidence="1">
    <name type="scientific">marine sediment metagenome</name>
    <dbReference type="NCBI Taxonomy" id="412755"/>
    <lineage>
        <taxon>unclassified sequences</taxon>
        <taxon>metagenomes</taxon>
        <taxon>ecological metagenomes</taxon>
    </lineage>
</organism>
<dbReference type="SUPFAM" id="SSF51004">
    <property type="entry name" value="C-terminal (heme d1) domain of cytochrome cd1-nitrite reductase"/>
    <property type="match status" value="1"/>
</dbReference>
<sequence>MLKKTVLISLMIIFYSLNSYGQKLNRKIFYSLKKNEKLNDSHSIYYLTPKHQSAEIIRNNKVYVLIDQNEYGPFDKIRMSIYFDKLDNNWCFTADRNDGLYFILNGREYGPYKETSIPYGWEIFSPTGKSWAICVKKNDGMFYVLLSSGSEIGGFKMYPYCFSFNHDGTKWGFIGTKGNEDYIFFNDNKKLGPFLQLASFDYKKDDDTWIVNALTKHGWYIIPSDDEKIGPFYRIHSITFSDNYKVWGTSGQSLKFKDTKPY</sequence>
<evidence type="ECO:0000313" key="1">
    <source>
        <dbReference type="EMBL" id="GAI25192.1"/>
    </source>
</evidence>
<comment type="caution">
    <text evidence="1">The sequence shown here is derived from an EMBL/GenBank/DDBJ whole genome shotgun (WGS) entry which is preliminary data.</text>
</comment>
<name>X1M0T6_9ZZZZ</name>
<proteinExistence type="predicted"/>
<protein>
    <submittedName>
        <fullName evidence="1">Uncharacterized protein</fullName>
    </submittedName>
</protein>
<feature type="non-terminal residue" evidence="1">
    <location>
        <position position="262"/>
    </location>
</feature>
<dbReference type="AlphaFoldDB" id="X1M0T6"/>